<evidence type="ECO:0000313" key="1">
    <source>
        <dbReference type="EMBL" id="QXP45123.1"/>
    </source>
</evidence>
<organism evidence="1 2">
    <name type="scientific">Carnobacterium phage cd2</name>
    <dbReference type="NCBI Taxonomy" id="2849244"/>
    <lineage>
        <taxon>Viruses</taxon>
        <taxon>Duplodnaviria</taxon>
        <taxon>Heunggongvirae</taxon>
        <taxon>Uroviricota</taxon>
        <taxon>Caudoviricetes</taxon>
        <taxon>Carnodivirus</taxon>
        <taxon>Carnodivirus cd2-like</taxon>
    </lineage>
</organism>
<keyword evidence="2" id="KW-1185">Reference proteome</keyword>
<reference evidence="1 2" key="1">
    <citation type="journal article" date="2021" name="Microbiol. Resour. Announc.">
        <title>Genome Sequences of Bacteriophages cd2, cd3, and cd4, which Specifically Target Carnobacterium divergens.</title>
        <authorList>
            <person name="Zhang P."/>
            <person name="Britton A.P."/>
            <person name="Visser K.A."/>
            <person name="Welke C.A."/>
            <person name="Wassink H."/>
            <person name="Prins E."/>
            <person name="Yang X."/>
            <person name="Martin-Visscher L.A."/>
        </authorList>
    </citation>
    <scope>NUCLEOTIDE SEQUENCE [LARGE SCALE GENOMIC DNA]</scope>
    <source>
        <strain evidence="2">cd2</strain>
    </source>
</reference>
<proteinExistence type="predicted"/>
<name>A0AAE7SSI6_9CAUD</name>
<accession>A0AAE7SSI6</accession>
<dbReference type="EMBL" id="MZ398135">
    <property type="protein sequence ID" value="QXP45123.1"/>
    <property type="molecule type" value="Genomic_DNA"/>
</dbReference>
<sequence length="58" mass="6568">MRSLENYGNADYNLALAEVKAQVKVKLAEFSLHFESPYEDGLVDAYQDVIEILESMEA</sequence>
<gene>
    <name evidence="1" type="ORF">cd2_107</name>
</gene>
<evidence type="ECO:0000313" key="2">
    <source>
        <dbReference type="Proteomes" id="UP000827445"/>
    </source>
</evidence>
<protein>
    <submittedName>
        <fullName evidence="1">Uncharacterized protein</fullName>
    </submittedName>
</protein>
<dbReference type="Proteomes" id="UP000827445">
    <property type="component" value="Segment"/>
</dbReference>